<dbReference type="Proteomes" id="UP000515917">
    <property type="component" value="Plasmid pl1"/>
</dbReference>
<geneLocation type="plasmid" evidence="1 3">
    <name>pl1</name>
</geneLocation>
<proteinExistence type="predicted"/>
<reference evidence="1 3" key="1">
    <citation type="submission" date="2018-01" db="EMBL/GenBank/DDBJ databases">
        <title>Genome sequence of Iodobacter sp. strain PCH194 isolated from Indian Trans-Himalaya.</title>
        <authorList>
            <person name="Kumar V."/>
            <person name="Thakur V."/>
            <person name="Kumar S."/>
            <person name="Singh D."/>
        </authorList>
    </citation>
    <scope>NUCLEOTIDE SEQUENCE [LARGE SCALE GENOMIC DNA]</scope>
    <source>
        <strain evidence="1 3">PCH194</strain>
        <plasmid evidence="1 3">pl1</plasmid>
    </source>
</reference>
<dbReference type="EMBL" id="CP025783">
    <property type="protein sequence ID" value="QBC45910.1"/>
    <property type="molecule type" value="Genomic_DNA"/>
</dbReference>
<accession>A0A7G3GE87</accession>
<dbReference type="EMBL" id="CP025783">
    <property type="protein sequence ID" value="QBC45956.1"/>
    <property type="molecule type" value="Genomic_DNA"/>
</dbReference>
<name>A0A7G3GE87_9NEIS</name>
<organism evidence="1 3">
    <name type="scientific">Iodobacter fluviatilis</name>
    <dbReference type="NCBI Taxonomy" id="537"/>
    <lineage>
        <taxon>Bacteria</taxon>
        <taxon>Pseudomonadati</taxon>
        <taxon>Pseudomonadota</taxon>
        <taxon>Betaproteobacteria</taxon>
        <taxon>Neisseriales</taxon>
        <taxon>Chitinibacteraceae</taxon>
        <taxon>Iodobacter</taxon>
    </lineage>
</organism>
<dbReference type="GeneID" id="39458648"/>
<dbReference type="KEGG" id="ifl:C1H71_20680"/>
<sequence>MELAVYIHCVGDQAAAQLFGVTLRAASSWRRMERAPSPQQALKIVELSEGKVDWKGIYAPYARLRRRQSCRRERIESLEN</sequence>
<protein>
    <submittedName>
        <fullName evidence="1">Uncharacterized protein</fullName>
    </submittedName>
</protein>
<evidence type="ECO:0000313" key="1">
    <source>
        <dbReference type="EMBL" id="QBC45910.1"/>
    </source>
</evidence>
<dbReference type="KEGG" id="ifl:C1H71_20425"/>
<dbReference type="AlphaFoldDB" id="A0A7G3GE87"/>
<keyword evidence="1" id="KW-0614">Plasmid</keyword>
<dbReference type="RefSeq" id="WP_046353892.1">
    <property type="nucleotide sequence ID" value="NZ_CP025783.1"/>
</dbReference>
<gene>
    <name evidence="1" type="ORF">C1H71_20425</name>
    <name evidence="2" type="ORF">C1H71_20680</name>
</gene>
<evidence type="ECO:0000313" key="2">
    <source>
        <dbReference type="EMBL" id="QBC45956.1"/>
    </source>
</evidence>
<evidence type="ECO:0000313" key="3">
    <source>
        <dbReference type="Proteomes" id="UP000515917"/>
    </source>
</evidence>
<keyword evidence="3" id="KW-1185">Reference proteome</keyword>